<evidence type="ECO:0000313" key="2">
    <source>
        <dbReference type="Proteomes" id="UP000613580"/>
    </source>
</evidence>
<sequence>MLFLHELKPSVQETLLEPLVPVVECYKRPGGRSDVTCGGLLPTPTRPHFVSDAGYERADNLRNTKAWRLSRLFHVAVIPRPLIIGAPHAREQPTCRMLSLRTLAAVAFTAYAAVAHAALVPTSYTPSGKPIYEAPPDSRVVQDDAGMLVFAPNGTLLHVFDQRRPLATRGPDPLMRPRQTQPEVDVNVDQISAPLSATGTLLSFNATFVVPPLPTTFHSQFMYLSLGITTLDEGGAPETFYGGGLQYGRNSPHDEPRYCAILNIMDFANGRLVPRLPDVTVGETLGFSIAYRRHEDIDMAEPSYYYDFKFFGSDKATRMGWMSVPQENVPRIASVGFRMEELGVSRPSVEYPAGPLVFKDINVELMTGFAEVQWERDGASGTGVEFDVVKGGSREAEIKLKFLGGANEVTEASVLESVAQYSFEV</sequence>
<evidence type="ECO:0000313" key="1">
    <source>
        <dbReference type="EMBL" id="KAF7319419.1"/>
    </source>
</evidence>
<protein>
    <submittedName>
        <fullName evidence="1">Uncharacterized protein</fullName>
    </submittedName>
</protein>
<reference evidence="1" key="1">
    <citation type="submission" date="2020-05" db="EMBL/GenBank/DDBJ databases">
        <title>Mycena genomes resolve the evolution of fungal bioluminescence.</title>
        <authorList>
            <person name="Tsai I.J."/>
        </authorList>
    </citation>
    <scope>NUCLEOTIDE SEQUENCE</scope>
    <source>
        <strain evidence="1">110903Hualien_Pintung</strain>
    </source>
</reference>
<dbReference type="Proteomes" id="UP000613580">
    <property type="component" value="Unassembled WGS sequence"/>
</dbReference>
<dbReference type="EMBL" id="JACAZE010000003">
    <property type="protein sequence ID" value="KAF7319419.1"/>
    <property type="molecule type" value="Genomic_DNA"/>
</dbReference>
<dbReference type="AlphaFoldDB" id="A0A8H6WP46"/>
<gene>
    <name evidence="1" type="ORF">HMN09_00280200</name>
</gene>
<name>A0A8H6WP46_MYCCL</name>
<comment type="caution">
    <text evidence="1">The sequence shown here is derived from an EMBL/GenBank/DDBJ whole genome shotgun (WGS) entry which is preliminary data.</text>
</comment>
<accession>A0A8H6WP46</accession>
<keyword evidence="2" id="KW-1185">Reference proteome</keyword>
<dbReference type="OrthoDB" id="2885001at2759"/>
<proteinExistence type="predicted"/>
<organism evidence="1 2">
    <name type="scientific">Mycena chlorophos</name>
    <name type="common">Agaric fungus</name>
    <name type="synonym">Agaricus chlorophos</name>
    <dbReference type="NCBI Taxonomy" id="658473"/>
    <lineage>
        <taxon>Eukaryota</taxon>
        <taxon>Fungi</taxon>
        <taxon>Dikarya</taxon>
        <taxon>Basidiomycota</taxon>
        <taxon>Agaricomycotina</taxon>
        <taxon>Agaricomycetes</taxon>
        <taxon>Agaricomycetidae</taxon>
        <taxon>Agaricales</taxon>
        <taxon>Marasmiineae</taxon>
        <taxon>Mycenaceae</taxon>
        <taxon>Mycena</taxon>
    </lineage>
</organism>